<gene>
    <name evidence="2" type="ORF">LY79DRAFT_344685</name>
</gene>
<dbReference type="RefSeq" id="XP_060410526.1">
    <property type="nucleotide sequence ID" value="XM_060552600.1"/>
</dbReference>
<organism evidence="2 3">
    <name type="scientific">Colletotrichum navitas</name>
    <dbReference type="NCBI Taxonomy" id="681940"/>
    <lineage>
        <taxon>Eukaryota</taxon>
        <taxon>Fungi</taxon>
        <taxon>Dikarya</taxon>
        <taxon>Ascomycota</taxon>
        <taxon>Pezizomycotina</taxon>
        <taxon>Sordariomycetes</taxon>
        <taxon>Hypocreomycetidae</taxon>
        <taxon>Glomerellales</taxon>
        <taxon>Glomerellaceae</taxon>
        <taxon>Colletotrichum</taxon>
        <taxon>Colletotrichum graminicola species complex</taxon>
    </lineage>
</organism>
<sequence>MPSTEQRRSGPPQILHLESVESPRSEIVAQTPRPYTGDVCVCLPHMFVHSKYHPCIHPSQLVAHSRYPFDRRRPLHTHTHTPPSVRPSVRPPLSLSNRLTLHILRTRSPPRQHAEAYACSLLISRSSFTSLPASSAPRFRPQLRFWSTAIVQVSMLPTPNDRFRPGILPANVGPDKPCAMGGGGGGHSHLRARITGR</sequence>
<dbReference type="Proteomes" id="UP001230504">
    <property type="component" value="Unassembled WGS sequence"/>
</dbReference>
<feature type="region of interest" description="Disordered" evidence="1">
    <location>
        <begin position="72"/>
        <end position="92"/>
    </location>
</feature>
<dbReference type="AlphaFoldDB" id="A0AAD8PRH9"/>
<reference evidence="2" key="1">
    <citation type="submission" date="2021-06" db="EMBL/GenBank/DDBJ databases">
        <title>Comparative genomics, transcriptomics and evolutionary studies reveal genomic signatures of adaptation to plant cell wall in hemibiotrophic fungi.</title>
        <authorList>
            <consortium name="DOE Joint Genome Institute"/>
            <person name="Baroncelli R."/>
            <person name="Diaz J.F."/>
            <person name="Benocci T."/>
            <person name="Peng M."/>
            <person name="Battaglia E."/>
            <person name="Haridas S."/>
            <person name="Andreopoulos W."/>
            <person name="Labutti K."/>
            <person name="Pangilinan J."/>
            <person name="Floch G.L."/>
            <person name="Makela M.R."/>
            <person name="Henrissat B."/>
            <person name="Grigoriev I.V."/>
            <person name="Crouch J.A."/>
            <person name="De Vries R.P."/>
            <person name="Sukno S.A."/>
            <person name="Thon M.R."/>
        </authorList>
    </citation>
    <scope>NUCLEOTIDE SEQUENCE</scope>
    <source>
        <strain evidence="2">CBS 125086</strain>
    </source>
</reference>
<evidence type="ECO:0000256" key="1">
    <source>
        <dbReference type="SAM" id="MobiDB-lite"/>
    </source>
</evidence>
<comment type="caution">
    <text evidence="2">The sequence shown here is derived from an EMBL/GenBank/DDBJ whole genome shotgun (WGS) entry which is preliminary data.</text>
</comment>
<proteinExistence type="predicted"/>
<dbReference type="GeneID" id="85436840"/>
<evidence type="ECO:0000313" key="2">
    <source>
        <dbReference type="EMBL" id="KAK1579391.1"/>
    </source>
</evidence>
<evidence type="ECO:0000313" key="3">
    <source>
        <dbReference type="Proteomes" id="UP001230504"/>
    </source>
</evidence>
<name>A0AAD8PRH9_9PEZI</name>
<feature type="compositionally biased region" description="Low complexity" evidence="1">
    <location>
        <begin position="82"/>
        <end position="92"/>
    </location>
</feature>
<protein>
    <submittedName>
        <fullName evidence="2">Uncharacterized protein</fullName>
    </submittedName>
</protein>
<accession>A0AAD8PRH9</accession>
<dbReference type="EMBL" id="JAHLJV010000067">
    <property type="protein sequence ID" value="KAK1579391.1"/>
    <property type="molecule type" value="Genomic_DNA"/>
</dbReference>
<keyword evidence="3" id="KW-1185">Reference proteome</keyword>